<sequence length="436" mass="47003">MAASIGIDFGTTNTVLALADRDGVVATATFTMDGETSSGCRTVLTFTPAEGKANPIQVEIGPWAIRRYLAAPEECRFVQSPKSYLGSRLFQETRIYGRTWRLEDLVSAFLAALVELADGKVGPVSDCVAGRPVTFWGSDPDDGLAMTRLRTAYGDAGLGTPGFVYEPVAASYYFATRLTRDATVLVADLGGGTTDYSVIRYGIGDGAPHGAPIRVTPIAHRGVGIGGDRLDFRIVQNAVAPLVGKGTTYSSFGKRFDIPAAYFNRIANWHEFSFLRTPEVLRDLRQLVRQSDDPEKLERLLALVDGNFGLHLNHRVTAAKAALSAAESVTLSLDDLGVDVECTVERDAFDGWIADDLAELDRHLDAVLADTREAGAEVDVVFMTGGTSLVPAVRRRFEARFGADRIQAGDEFQSVAKGLALIGLADDRRAWTFDGG</sequence>
<evidence type="ECO:0000256" key="2">
    <source>
        <dbReference type="ARBA" id="ARBA00022840"/>
    </source>
</evidence>
<dbReference type="GO" id="GO:0005524">
    <property type="term" value="F:ATP binding"/>
    <property type="evidence" value="ECO:0007669"/>
    <property type="project" value="UniProtKB-KW"/>
</dbReference>
<accession>A0A918XUN6</accession>
<dbReference type="RefSeq" id="WP_189991586.1">
    <property type="nucleotide sequence ID" value="NZ_BMZS01000007.1"/>
</dbReference>
<dbReference type="SUPFAM" id="SSF53067">
    <property type="entry name" value="Actin-like ATPase domain"/>
    <property type="match status" value="2"/>
</dbReference>
<dbReference type="InterPro" id="IPR013126">
    <property type="entry name" value="Hsp_70_fam"/>
</dbReference>
<protein>
    <submittedName>
        <fullName evidence="3">Molecular chaperone Hsp70</fullName>
    </submittedName>
</protein>
<reference evidence="3" key="2">
    <citation type="submission" date="2020-09" db="EMBL/GenBank/DDBJ databases">
        <authorList>
            <person name="Sun Q."/>
            <person name="Kim S."/>
        </authorList>
    </citation>
    <scope>NUCLEOTIDE SEQUENCE</scope>
    <source>
        <strain evidence="3">KCTC 42651</strain>
    </source>
</reference>
<organism evidence="3 4">
    <name type="scientific">Thalassobaculum fulvum</name>
    <dbReference type="NCBI Taxonomy" id="1633335"/>
    <lineage>
        <taxon>Bacteria</taxon>
        <taxon>Pseudomonadati</taxon>
        <taxon>Pseudomonadota</taxon>
        <taxon>Alphaproteobacteria</taxon>
        <taxon>Rhodospirillales</taxon>
        <taxon>Thalassobaculaceae</taxon>
        <taxon>Thalassobaculum</taxon>
    </lineage>
</organism>
<dbReference type="Gene3D" id="3.30.420.40">
    <property type="match status" value="3"/>
</dbReference>
<dbReference type="EMBL" id="BMZS01000007">
    <property type="protein sequence ID" value="GHD54811.1"/>
    <property type="molecule type" value="Genomic_DNA"/>
</dbReference>
<keyword evidence="1" id="KW-0547">Nucleotide-binding</keyword>
<dbReference type="AlphaFoldDB" id="A0A918XUN6"/>
<proteinExistence type="predicted"/>
<dbReference type="PANTHER" id="PTHR42749">
    <property type="entry name" value="CELL SHAPE-DETERMINING PROTEIN MREB"/>
    <property type="match status" value="1"/>
</dbReference>
<gene>
    <name evidence="3" type="ORF">GCM10017083_33090</name>
</gene>
<evidence type="ECO:0000313" key="4">
    <source>
        <dbReference type="Proteomes" id="UP000630353"/>
    </source>
</evidence>
<dbReference type="Pfam" id="PF00012">
    <property type="entry name" value="HSP70"/>
    <property type="match status" value="1"/>
</dbReference>
<evidence type="ECO:0000256" key="1">
    <source>
        <dbReference type="ARBA" id="ARBA00022741"/>
    </source>
</evidence>
<dbReference type="Proteomes" id="UP000630353">
    <property type="component" value="Unassembled WGS sequence"/>
</dbReference>
<reference evidence="3" key="1">
    <citation type="journal article" date="2014" name="Int. J. Syst. Evol. Microbiol.">
        <title>Complete genome sequence of Corynebacterium casei LMG S-19264T (=DSM 44701T), isolated from a smear-ripened cheese.</title>
        <authorList>
            <consortium name="US DOE Joint Genome Institute (JGI-PGF)"/>
            <person name="Walter F."/>
            <person name="Albersmeier A."/>
            <person name="Kalinowski J."/>
            <person name="Ruckert C."/>
        </authorList>
    </citation>
    <scope>NUCLEOTIDE SEQUENCE</scope>
    <source>
        <strain evidence="3">KCTC 42651</strain>
    </source>
</reference>
<name>A0A918XUN6_9PROT</name>
<dbReference type="PANTHER" id="PTHR42749:SF1">
    <property type="entry name" value="CELL SHAPE-DETERMINING PROTEIN MREB"/>
    <property type="match status" value="1"/>
</dbReference>
<comment type="caution">
    <text evidence="3">The sequence shown here is derived from an EMBL/GenBank/DDBJ whole genome shotgun (WGS) entry which is preliminary data.</text>
</comment>
<keyword evidence="2" id="KW-0067">ATP-binding</keyword>
<dbReference type="InterPro" id="IPR043129">
    <property type="entry name" value="ATPase_NBD"/>
</dbReference>
<keyword evidence="4" id="KW-1185">Reference proteome</keyword>
<evidence type="ECO:0000313" key="3">
    <source>
        <dbReference type="EMBL" id="GHD54811.1"/>
    </source>
</evidence>
<dbReference type="GO" id="GO:0140662">
    <property type="term" value="F:ATP-dependent protein folding chaperone"/>
    <property type="evidence" value="ECO:0007669"/>
    <property type="project" value="InterPro"/>
</dbReference>
<dbReference type="Gene3D" id="3.90.640.10">
    <property type="entry name" value="Actin, Chain A, domain 4"/>
    <property type="match status" value="2"/>
</dbReference>